<dbReference type="PANTHER" id="PTHR28026:SF9">
    <property type="entry name" value="2-HYDROXY-PALMITIC ACID DIOXYGENASE MPO1"/>
    <property type="match status" value="1"/>
</dbReference>
<dbReference type="AlphaFoldDB" id="A0A515EST4"/>
<dbReference type="InterPro" id="IPR009305">
    <property type="entry name" value="Mpo1-like"/>
</dbReference>
<keyword evidence="1" id="KW-1133">Transmembrane helix</keyword>
<protein>
    <submittedName>
        <fullName evidence="2">DUF962 domain-containing protein</fullName>
    </submittedName>
</protein>
<keyword evidence="1" id="KW-0472">Membrane</keyword>
<evidence type="ECO:0000313" key="2">
    <source>
        <dbReference type="EMBL" id="QDL55730.1"/>
    </source>
</evidence>
<evidence type="ECO:0000256" key="1">
    <source>
        <dbReference type="SAM" id="Phobius"/>
    </source>
</evidence>
<sequence length="163" mass="18217">MASTSPANPKHTALAIGSRKVDLLLAHYTANHTHPSNERIHLVSTPLNLFSVVGVLYALYPWLAVVFIVLSLLYYARLSFEFCVAMAITLLAMLVLAGILGALGVLWVLWVLSVSAFAGAWLLQDYGHQIEGKKPSAMEDLQYFWVGHLFVLSKLFFKWGIRW</sequence>
<dbReference type="EMBL" id="CP036282">
    <property type="protein sequence ID" value="QDL55730.1"/>
    <property type="molecule type" value="Genomic_DNA"/>
</dbReference>
<gene>
    <name evidence="2" type="ORF">EXZ61_16995</name>
</gene>
<keyword evidence="3" id="KW-1185">Reference proteome</keyword>
<reference evidence="3" key="1">
    <citation type="submission" date="2019-02" db="EMBL/GenBank/DDBJ databases">
        <title>Complete genome sequence of Rhodoferax sp. Gr-4.</title>
        <authorList>
            <person name="Jin L."/>
        </authorList>
    </citation>
    <scope>NUCLEOTIDE SEQUENCE [LARGE SCALE GENOMIC DNA]</scope>
    <source>
        <strain evidence="3">Gr-4</strain>
    </source>
</reference>
<accession>A0A515EST4</accession>
<proteinExistence type="predicted"/>
<dbReference type="Proteomes" id="UP000317365">
    <property type="component" value="Chromosome"/>
</dbReference>
<dbReference type="Pfam" id="PF06127">
    <property type="entry name" value="Mpo1-like"/>
    <property type="match status" value="1"/>
</dbReference>
<reference evidence="3" key="2">
    <citation type="journal article" date="2020" name="Int. J. Syst. Evol. Microbiol.">
        <title>Genomic insights into a novel species Rhodoferax aquaticus sp. nov., isolated from freshwater.</title>
        <authorList>
            <person name="Li T."/>
            <person name="Zhuo Y."/>
            <person name="Jin C.Z."/>
            <person name="Wu X."/>
            <person name="Ko S.R."/>
            <person name="Jin F.J."/>
            <person name="Ahn C.Y."/>
            <person name="Oh H.M."/>
            <person name="Lee H.G."/>
            <person name="Jin L."/>
        </authorList>
    </citation>
    <scope>NUCLEOTIDE SEQUENCE [LARGE SCALE GENOMIC DNA]</scope>
    <source>
        <strain evidence="3">Gr-4</strain>
    </source>
</reference>
<dbReference type="GO" id="GO:0046521">
    <property type="term" value="P:sphingoid catabolic process"/>
    <property type="evidence" value="ECO:0007669"/>
    <property type="project" value="TreeGrafter"/>
</dbReference>
<dbReference type="KEGG" id="rhg:EXZ61_16995"/>
<organism evidence="2 3">
    <name type="scientific">Rhodoferax aquaticus</name>
    <dbReference type="NCBI Taxonomy" id="2527691"/>
    <lineage>
        <taxon>Bacteria</taxon>
        <taxon>Pseudomonadati</taxon>
        <taxon>Pseudomonadota</taxon>
        <taxon>Betaproteobacteria</taxon>
        <taxon>Burkholderiales</taxon>
        <taxon>Comamonadaceae</taxon>
        <taxon>Rhodoferax</taxon>
    </lineage>
</organism>
<dbReference type="PANTHER" id="PTHR28026">
    <property type="entry name" value="DUF962 DOMAIN PROTEIN (AFU_ORTHOLOGUE AFUA_8G05310)"/>
    <property type="match status" value="1"/>
</dbReference>
<dbReference type="GO" id="GO:0016020">
    <property type="term" value="C:membrane"/>
    <property type="evidence" value="ECO:0007669"/>
    <property type="project" value="GOC"/>
</dbReference>
<dbReference type="RefSeq" id="WP_142812884.1">
    <property type="nucleotide sequence ID" value="NZ_CP036282.1"/>
</dbReference>
<feature type="transmembrane region" description="Helical" evidence="1">
    <location>
        <begin position="49"/>
        <end position="75"/>
    </location>
</feature>
<name>A0A515EST4_9BURK</name>
<feature type="transmembrane region" description="Helical" evidence="1">
    <location>
        <begin position="143"/>
        <end position="161"/>
    </location>
</feature>
<feature type="transmembrane region" description="Helical" evidence="1">
    <location>
        <begin position="82"/>
        <end position="100"/>
    </location>
</feature>
<keyword evidence="1" id="KW-0812">Transmembrane</keyword>
<evidence type="ECO:0000313" key="3">
    <source>
        <dbReference type="Proteomes" id="UP000317365"/>
    </source>
</evidence>